<dbReference type="InterPro" id="IPR002528">
    <property type="entry name" value="MATE_fam"/>
</dbReference>
<evidence type="ECO:0000256" key="6">
    <source>
        <dbReference type="ARBA" id="ARBA00023136"/>
    </source>
</evidence>
<comment type="subcellular location">
    <subcellularLocation>
        <location evidence="1">Cell membrane</location>
        <topology evidence="1">Multi-pass membrane protein</topology>
    </subcellularLocation>
</comment>
<gene>
    <name evidence="8" type="ORF">ALO_10889</name>
</gene>
<dbReference type="InterPro" id="IPR052031">
    <property type="entry name" value="Membrane_Transporter-Flippase"/>
</dbReference>
<dbReference type="CDD" id="cd13138">
    <property type="entry name" value="MATE_yoeA_like"/>
    <property type="match status" value="1"/>
</dbReference>
<feature type="transmembrane region" description="Helical" evidence="7">
    <location>
        <begin position="97"/>
        <end position="123"/>
    </location>
</feature>
<evidence type="ECO:0000256" key="7">
    <source>
        <dbReference type="SAM" id="Phobius"/>
    </source>
</evidence>
<organism evidence="8 9">
    <name type="scientific">Acetonema longum DSM 6540</name>
    <dbReference type="NCBI Taxonomy" id="1009370"/>
    <lineage>
        <taxon>Bacteria</taxon>
        <taxon>Bacillati</taxon>
        <taxon>Bacillota</taxon>
        <taxon>Negativicutes</taxon>
        <taxon>Acetonemataceae</taxon>
        <taxon>Acetonema</taxon>
    </lineage>
</organism>
<name>F7NJC2_9FIRM</name>
<evidence type="ECO:0000256" key="1">
    <source>
        <dbReference type="ARBA" id="ARBA00004651"/>
    </source>
</evidence>
<evidence type="ECO:0000313" key="9">
    <source>
        <dbReference type="Proteomes" id="UP000003240"/>
    </source>
</evidence>
<feature type="transmembrane region" description="Helical" evidence="7">
    <location>
        <begin position="397"/>
        <end position="417"/>
    </location>
</feature>
<accession>F7NJC2</accession>
<dbReference type="STRING" id="1009370.ALO_10889"/>
<dbReference type="Pfam" id="PF01554">
    <property type="entry name" value="MatE"/>
    <property type="match status" value="2"/>
</dbReference>
<comment type="caution">
    <text evidence="8">The sequence shown here is derived from an EMBL/GenBank/DDBJ whole genome shotgun (WGS) entry which is preliminary data.</text>
</comment>
<feature type="transmembrane region" description="Helical" evidence="7">
    <location>
        <begin position="278"/>
        <end position="305"/>
    </location>
</feature>
<reference evidence="8 9" key="1">
    <citation type="journal article" date="2011" name="EMBO J.">
        <title>Structural diversity of bacterial flagellar motors.</title>
        <authorList>
            <person name="Chen S."/>
            <person name="Beeby M."/>
            <person name="Murphy G.E."/>
            <person name="Leadbetter J.R."/>
            <person name="Hendrixson D.R."/>
            <person name="Briegel A."/>
            <person name="Li Z."/>
            <person name="Shi J."/>
            <person name="Tocheva E.I."/>
            <person name="Muller A."/>
            <person name="Dobro M.J."/>
            <person name="Jensen G.J."/>
        </authorList>
    </citation>
    <scope>NUCLEOTIDE SEQUENCE [LARGE SCALE GENOMIC DNA]</scope>
    <source>
        <strain evidence="8 9">DSM 6540</strain>
    </source>
</reference>
<evidence type="ECO:0000256" key="3">
    <source>
        <dbReference type="ARBA" id="ARBA00022475"/>
    </source>
</evidence>
<dbReference type="GO" id="GO:0042910">
    <property type="term" value="F:xenobiotic transmembrane transporter activity"/>
    <property type="evidence" value="ECO:0007669"/>
    <property type="project" value="InterPro"/>
</dbReference>
<dbReference type="GO" id="GO:0015297">
    <property type="term" value="F:antiporter activity"/>
    <property type="evidence" value="ECO:0007669"/>
    <property type="project" value="InterPro"/>
</dbReference>
<feature type="transmembrane region" description="Helical" evidence="7">
    <location>
        <begin position="244"/>
        <end position="266"/>
    </location>
</feature>
<evidence type="ECO:0000313" key="8">
    <source>
        <dbReference type="EMBL" id="EGO63870.1"/>
    </source>
</evidence>
<dbReference type="PANTHER" id="PTHR43549">
    <property type="entry name" value="MULTIDRUG RESISTANCE PROTEIN YPNP-RELATED"/>
    <property type="match status" value="1"/>
</dbReference>
<proteinExistence type="predicted"/>
<dbReference type="eggNOG" id="COG0534">
    <property type="taxonomic scope" value="Bacteria"/>
</dbReference>
<feature type="transmembrane region" description="Helical" evidence="7">
    <location>
        <begin position="20"/>
        <end position="40"/>
    </location>
</feature>
<sequence>MPNQTSDDARQAGLTQGSIIKPLVLFALPLLGSSLIQQLYNTVDIIFIGQLLGKEAAAAVGASSLLVASMVAFFTGASIGSNVLAARFFGSKQHGELQAVVSMAFMVSIAGGLALTLTGYGLAPLFLRWLNVPDAIYGLALEYLRIYIASLTSMAGYNIGAGVLRGLGDSRSPMIYQLIGGIVNIAANGLFIGWFHWGVQGSALATLFSQSLAAVLVFRRLAFLDQPYCLTIRAIRLKVHTLRSIMRIGVPAGIQAMLVTLSNLIVQNHINLLGIDSIAAFTAYFKVELFIYLPIVAIGQANITFTSQNIGACKPNRAIRGTRASIALGLGVAAVSSITALVFCQQAFRLFTKDTAVIGIGTQIAMNVFPWYFMYVFLEILAAFIRGSGKNLEPTLIILVNMCLIRPIYVMIISHMAPGAVAIAWVYPITWLTTSVCMGLYYLKLRKKW</sequence>
<feature type="transmembrane region" description="Helical" evidence="7">
    <location>
        <begin position="176"/>
        <end position="197"/>
    </location>
</feature>
<dbReference type="GO" id="GO:0005886">
    <property type="term" value="C:plasma membrane"/>
    <property type="evidence" value="ECO:0007669"/>
    <property type="project" value="UniProtKB-SubCell"/>
</dbReference>
<keyword evidence="2" id="KW-0813">Transport</keyword>
<keyword evidence="3" id="KW-1003">Cell membrane</keyword>
<feature type="transmembrane region" description="Helical" evidence="7">
    <location>
        <begin position="368"/>
        <end position="385"/>
    </location>
</feature>
<dbReference type="PIRSF" id="PIRSF006603">
    <property type="entry name" value="DinF"/>
    <property type="match status" value="1"/>
</dbReference>
<dbReference type="RefSeq" id="WP_004095446.1">
    <property type="nucleotide sequence ID" value="NZ_AFGF01000085.1"/>
</dbReference>
<dbReference type="Proteomes" id="UP000003240">
    <property type="component" value="Unassembled WGS sequence"/>
</dbReference>
<feature type="transmembrane region" description="Helical" evidence="7">
    <location>
        <begin position="60"/>
        <end position="85"/>
    </location>
</feature>
<evidence type="ECO:0000256" key="4">
    <source>
        <dbReference type="ARBA" id="ARBA00022692"/>
    </source>
</evidence>
<protein>
    <submittedName>
        <fullName evidence="8">Putative Na+-driven multidrug efflux pump</fullName>
    </submittedName>
</protein>
<feature type="transmembrane region" description="Helical" evidence="7">
    <location>
        <begin position="423"/>
        <end position="443"/>
    </location>
</feature>
<keyword evidence="4 7" id="KW-0812">Transmembrane</keyword>
<keyword evidence="6 7" id="KW-0472">Membrane</keyword>
<dbReference type="PANTHER" id="PTHR43549:SF3">
    <property type="entry name" value="MULTIDRUG RESISTANCE PROTEIN YPNP-RELATED"/>
    <property type="match status" value="1"/>
</dbReference>
<dbReference type="OrthoDB" id="9776324at2"/>
<keyword evidence="5 7" id="KW-1133">Transmembrane helix</keyword>
<evidence type="ECO:0000256" key="2">
    <source>
        <dbReference type="ARBA" id="ARBA00022448"/>
    </source>
</evidence>
<dbReference type="EMBL" id="AFGF01000085">
    <property type="protein sequence ID" value="EGO63870.1"/>
    <property type="molecule type" value="Genomic_DNA"/>
</dbReference>
<keyword evidence="9" id="KW-1185">Reference proteome</keyword>
<dbReference type="AlphaFoldDB" id="F7NJC2"/>
<evidence type="ECO:0000256" key="5">
    <source>
        <dbReference type="ARBA" id="ARBA00022989"/>
    </source>
</evidence>
<dbReference type="NCBIfam" id="TIGR00797">
    <property type="entry name" value="matE"/>
    <property type="match status" value="1"/>
</dbReference>
<feature type="transmembrane region" description="Helical" evidence="7">
    <location>
        <begin position="326"/>
        <end position="348"/>
    </location>
</feature>
<dbReference type="InterPro" id="IPR048279">
    <property type="entry name" value="MdtK-like"/>
</dbReference>
<feature type="transmembrane region" description="Helical" evidence="7">
    <location>
        <begin position="143"/>
        <end position="164"/>
    </location>
</feature>
<feature type="transmembrane region" description="Helical" evidence="7">
    <location>
        <begin position="203"/>
        <end position="223"/>
    </location>
</feature>